<keyword evidence="5" id="KW-1185">Reference proteome</keyword>
<feature type="domain" description="HTH deoR-type" evidence="3">
    <location>
        <begin position="8"/>
        <end position="63"/>
    </location>
</feature>
<dbReference type="GO" id="GO:0003677">
    <property type="term" value="F:DNA binding"/>
    <property type="evidence" value="ECO:0007669"/>
    <property type="project" value="UniProtKB-KW"/>
</dbReference>
<dbReference type="PROSITE" id="PS51000">
    <property type="entry name" value="HTH_DEOR_2"/>
    <property type="match status" value="1"/>
</dbReference>
<evidence type="ECO:0000259" key="3">
    <source>
        <dbReference type="PROSITE" id="PS51000"/>
    </source>
</evidence>
<evidence type="ECO:0000313" key="5">
    <source>
        <dbReference type="Proteomes" id="UP000516173"/>
    </source>
</evidence>
<dbReference type="Pfam" id="PF08279">
    <property type="entry name" value="HTH_11"/>
    <property type="match status" value="1"/>
</dbReference>
<proteinExistence type="predicted"/>
<keyword evidence="4" id="KW-0238">DNA-binding</keyword>
<keyword evidence="2" id="KW-0804">Transcription</keyword>
<dbReference type="SMART" id="SM00420">
    <property type="entry name" value="HTH_DEOR"/>
    <property type="match status" value="1"/>
</dbReference>
<dbReference type="InterPro" id="IPR057727">
    <property type="entry name" value="WCX_dom"/>
</dbReference>
<name>A0A7G1KK67_9NOCA</name>
<reference evidence="4 5" key="1">
    <citation type="submission" date="2020-08" db="EMBL/GenBank/DDBJ databases">
        <title>Genome Sequencing of Nocardia wallacei strain FMUON74 and assembly.</title>
        <authorList>
            <person name="Toyokawa M."/>
            <person name="Uesaka K."/>
        </authorList>
    </citation>
    <scope>NUCLEOTIDE SEQUENCE [LARGE SCALE GENOMIC DNA]</scope>
    <source>
        <strain evidence="4 5">FMUON74</strain>
    </source>
</reference>
<dbReference type="Proteomes" id="UP000516173">
    <property type="component" value="Chromosome"/>
</dbReference>
<dbReference type="Pfam" id="PF25583">
    <property type="entry name" value="WCX"/>
    <property type="match status" value="1"/>
</dbReference>
<dbReference type="InterPro" id="IPR036388">
    <property type="entry name" value="WH-like_DNA-bd_sf"/>
</dbReference>
<dbReference type="InterPro" id="IPR026881">
    <property type="entry name" value="WYL_dom"/>
</dbReference>
<dbReference type="EMBL" id="AP023396">
    <property type="protein sequence ID" value="BCK55665.1"/>
    <property type="molecule type" value="Genomic_DNA"/>
</dbReference>
<keyword evidence="1" id="KW-0805">Transcription regulation</keyword>
<protein>
    <submittedName>
        <fullName evidence="4">DNA-binding transcriptional regulator</fullName>
    </submittedName>
</protein>
<dbReference type="Pfam" id="PF13280">
    <property type="entry name" value="WYL"/>
    <property type="match status" value="1"/>
</dbReference>
<dbReference type="InterPro" id="IPR013196">
    <property type="entry name" value="HTH_11"/>
</dbReference>
<evidence type="ECO:0000256" key="1">
    <source>
        <dbReference type="ARBA" id="ARBA00023015"/>
    </source>
</evidence>
<evidence type="ECO:0000313" key="4">
    <source>
        <dbReference type="EMBL" id="BCK55665.1"/>
    </source>
</evidence>
<dbReference type="PROSITE" id="PS52050">
    <property type="entry name" value="WYL"/>
    <property type="match status" value="1"/>
</dbReference>
<dbReference type="PIRSF" id="PIRSF016838">
    <property type="entry name" value="PafC"/>
    <property type="match status" value="1"/>
</dbReference>
<evidence type="ECO:0000256" key="2">
    <source>
        <dbReference type="ARBA" id="ARBA00023163"/>
    </source>
</evidence>
<organism evidence="4 5">
    <name type="scientific">Nocardia wallacei</name>
    <dbReference type="NCBI Taxonomy" id="480035"/>
    <lineage>
        <taxon>Bacteria</taxon>
        <taxon>Bacillati</taxon>
        <taxon>Actinomycetota</taxon>
        <taxon>Actinomycetes</taxon>
        <taxon>Mycobacteriales</taxon>
        <taxon>Nocardiaceae</taxon>
        <taxon>Nocardia</taxon>
    </lineage>
</organism>
<dbReference type="SUPFAM" id="SSF46785">
    <property type="entry name" value="Winged helix' DNA-binding domain"/>
    <property type="match status" value="1"/>
</dbReference>
<accession>A0A7G1KK67</accession>
<dbReference type="InterPro" id="IPR028349">
    <property type="entry name" value="PafC-like"/>
</dbReference>
<dbReference type="AlphaFoldDB" id="A0A7G1KK67"/>
<dbReference type="Gene3D" id="1.10.10.10">
    <property type="entry name" value="Winged helix-like DNA-binding domain superfamily/Winged helix DNA-binding domain"/>
    <property type="match status" value="1"/>
</dbReference>
<dbReference type="PANTHER" id="PTHR34580:SF3">
    <property type="entry name" value="PROTEIN PAFB"/>
    <property type="match status" value="1"/>
</dbReference>
<dbReference type="InterPro" id="IPR051534">
    <property type="entry name" value="CBASS_pafABC_assoc_protein"/>
</dbReference>
<dbReference type="InterPro" id="IPR001034">
    <property type="entry name" value="DeoR_HTH"/>
</dbReference>
<gene>
    <name evidence="4" type="ORF">NWFMUON74_34370</name>
</gene>
<dbReference type="InterPro" id="IPR036390">
    <property type="entry name" value="WH_DNA-bd_sf"/>
</dbReference>
<dbReference type="GO" id="GO:0003700">
    <property type="term" value="F:DNA-binding transcription factor activity"/>
    <property type="evidence" value="ECO:0007669"/>
    <property type="project" value="InterPro"/>
</dbReference>
<dbReference type="KEGG" id="nwl:NWFMUON74_34370"/>
<sequence>MLGTMLETSARLLRLLSLLQEHRSRSGAELAEQLGVGVRTVRRDIERLRELGYPVHAERGTAGYRLGAGSALPPLLLDDEEALAVVVGLRTVAGGTVAGIEQASLRSLAKLEQLLPSRLRHRLAALQRSVVRVAGAAPRVDPEVLIALSEACDRHERLRFDYADHEGRQSVRDTEPVAVVNFSRHWYLVAWDVGRSDWRSFRIDRLRPKIPTGPRFTPREPPGGDVVTYLAGRLSAEAWAWRATVVLHRSADELADRIWPGMGLLEAVDDTSCLLHLGADTPWSLTWMITSLDVDFTVTGPPELAEAVRALGDRCRAAVPD</sequence>
<dbReference type="PANTHER" id="PTHR34580">
    <property type="match status" value="1"/>
</dbReference>